<dbReference type="SUPFAM" id="SSF63829">
    <property type="entry name" value="Calcium-dependent phosphotriesterase"/>
    <property type="match status" value="1"/>
</dbReference>
<accession>A0AA35LX51</accession>
<name>A0AA35LX51_9HYPO</name>
<evidence type="ECO:0000313" key="1">
    <source>
        <dbReference type="EMBL" id="CAI6084149.1"/>
    </source>
</evidence>
<comment type="caution">
    <text evidence="1">The sequence shown here is derived from an EMBL/GenBank/DDBJ whole genome shotgun (WGS) entry which is preliminary data.</text>
</comment>
<dbReference type="InterPro" id="IPR052998">
    <property type="entry name" value="Hetero-Diels-Alderase-like"/>
</dbReference>
<dbReference type="AlphaFoldDB" id="A0AA35LX51"/>
<evidence type="ECO:0000313" key="2">
    <source>
        <dbReference type="Proteomes" id="UP001160390"/>
    </source>
</evidence>
<dbReference type="PANTHER" id="PTHR42060:SF1">
    <property type="entry name" value="NHL REPEAT-CONTAINING PROTEIN"/>
    <property type="match status" value="1"/>
</dbReference>
<dbReference type="EMBL" id="CABFNP030000754">
    <property type="protein sequence ID" value="CAI6084149.1"/>
    <property type="molecule type" value="Genomic_DNA"/>
</dbReference>
<dbReference type="Gene3D" id="2.120.10.30">
    <property type="entry name" value="TolB, C-terminal domain"/>
    <property type="match status" value="1"/>
</dbReference>
<evidence type="ECO:0008006" key="3">
    <source>
        <dbReference type="Google" id="ProtNLM"/>
    </source>
</evidence>
<organism evidence="1 2">
    <name type="scientific">Clonostachys chloroleuca</name>
    <dbReference type="NCBI Taxonomy" id="1926264"/>
    <lineage>
        <taxon>Eukaryota</taxon>
        <taxon>Fungi</taxon>
        <taxon>Dikarya</taxon>
        <taxon>Ascomycota</taxon>
        <taxon>Pezizomycotina</taxon>
        <taxon>Sordariomycetes</taxon>
        <taxon>Hypocreomycetidae</taxon>
        <taxon>Hypocreales</taxon>
        <taxon>Bionectriaceae</taxon>
        <taxon>Clonostachys</taxon>
    </lineage>
</organism>
<dbReference type="InterPro" id="IPR011042">
    <property type="entry name" value="6-blade_b-propeller_TolB-like"/>
</dbReference>
<dbReference type="Proteomes" id="UP001160390">
    <property type="component" value="Unassembled WGS sequence"/>
</dbReference>
<protein>
    <recommendedName>
        <fullName evidence="3">SMP-30/Gluconolactonase/LRE-like region domain-containing protein</fullName>
    </recommendedName>
</protein>
<sequence>MVSLGSLLHYGALAAPILGRSVLGSGCHSVSTKVIAETPVGSYLESTIIRPNGDILATSAMGGSKVYTVKGSSSRNPSVEEIANVYGVQSLWGITEIPPINGVETYVFVGGNVTSLTPLTPAVGSWQAFRLSFPKRGVAKVEQIGDLGRETALLNGLTPIPGSPGSVLIADSGRGTMGRLNIIEKKWEMDAFAEPEMAVLPNSPLGMGVVAAKFRDGYLYFASAPTFIYRLRVDWKGSKIPGAKAELVVDVSENFSGIDDFVFDRAGNIYFTSNAPTNALGYINSRTRENMIVSGGVNETILADCASLAFGRSQNDKNVLYVARGRGFTGEQDFGKVVAVSNFDK</sequence>
<proteinExistence type="predicted"/>
<reference evidence="1" key="1">
    <citation type="submission" date="2023-01" db="EMBL/GenBank/DDBJ databases">
        <authorList>
            <person name="Piombo E."/>
        </authorList>
    </citation>
    <scope>NUCLEOTIDE SEQUENCE</scope>
</reference>
<keyword evidence="2" id="KW-1185">Reference proteome</keyword>
<dbReference type="PANTHER" id="PTHR42060">
    <property type="entry name" value="NHL REPEAT-CONTAINING PROTEIN-RELATED"/>
    <property type="match status" value="1"/>
</dbReference>
<gene>
    <name evidence="1" type="ORF">CCHLO57077_00004826</name>
</gene>